<accession>A0ABT2NPY7</accession>
<proteinExistence type="predicted"/>
<feature type="compositionally biased region" description="Basic and acidic residues" evidence="1">
    <location>
        <begin position="196"/>
        <end position="207"/>
    </location>
</feature>
<feature type="compositionally biased region" description="Low complexity" evidence="1">
    <location>
        <begin position="229"/>
        <end position="249"/>
    </location>
</feature>
<feature type="transmembrane region" description="Helical" evidence="2">
    <location>
        <begin position="310"/>
        <end position="328"/>
    </location>
</feature>
<feature type="domain" description="Zinc finger/thioredoxin putative" evidence="3">
    <location>
        <begin position="50"/>
        <end position="85"/>
    </location>
</feature>
<feature type="region of interest" description="Disordered" evidence="1">
    <location>
        <begin position="196"/>
        <end position="301"/>
    </location>
</feature>
<keyword evidence="2" id="KW-1133">Transmembrane helix</keyword>
<reference evidence="5" key="1">
    <citation type="submission" date="2023-07" db="EMBL/GenBank/DDBJ databases">
        <title>Defluviimonas sediminis sp. nov., isolated from mangrove sediment.</title>
        <authorList>
            <person name="Liu L."/>
            <person name="Li J."/>
            <person name="Huang Y."/>
            <person name="Pan J."/>
            <person name="Li M."/>
        </authorList>
    </citation>
    <scope>NUCLEOTIDE SEQUENCE [LARGE SCALE GENOMIC DNA]</scope>
    <source>
        <strain evidence="5">FT324</strain>
    </source>
</reference>
<keyword evidence="2" id="KW-0812">Transmembrane</keyword>
<dbReference type="InterPro" id="IPR011723">
    <property type="entry name" value="Znf/thioredoxin_put"/>
</dbReference>
<evidence type="ECO:0000313" key="5">
    <source>
        <dbReference type="Proteomes" id="UP001205601"/>
    </source>
</evidence>
<dbReference type="NCBIfam" id="TIGR02098">
    <property type="entry name" value="MJ0042_CXXC"/>
    <property type="match status" value="1"/>
</dbReference>
<evidence type="ECO:0000259" key="3">
    <source>
        <dbReference type="Pfam" id="PF13717"/>
    </source>
</evidence>
<keyword evidence="2" id="KW-0472">Membrane</keyword>
<protein>
    <submittedName>
        <fullName evidence="4">Zinc-ribbon domain-containing protein</fullName>
    </submittedName>
</protein>
<gene>
    <name evidence="4" type="ORF">N5I32_15880</name>
</gene>
<organism evidence="4 5">
    <name type="scientific">Albidovulum sediminis</name>
    <dbReference type="NCBI Taxonomy" id="3066345"/>
    <lineage>
        <taxon>Bacteria</taxon>
        <taxon>Pseudomonadati</taxon>
        <taxon>Pseudomonadota</taxon>
        <taxon>Alphaproteobacteria</taxon>
        <taxon>Rhodobacterales</taxon>
        <taxon>Paracoccaceae</taxon>
        <taxon>Albidovulum</taxon>
    </lineage>
</organism>
<evidence type="ECO:0000313" key="4">
    <source>
        <dbReference type="EMBL" id="MCT8330997.1"/>
    </source>
</evidence>
<dbReference type="Pfam" id="PF13717">
    <property type="entry name" value="Zn_ribbon_4"/>
    <property type="match status" value="1"/>
</dbReference>
<dbReference type="EMBL" id="JAOCQF010000003">
    <property type="protein sequence ID" value="MCT8330997.1"/>
    <property type="molecule type" value="Genomic_DNA"/>
</dbReference>
<keyword evidence="5" id="KW-1185">Reference proteome</keyword>
<feature type="compositionally biased region" description="Basic and acidic residues" evidence="1">
    <location>
        <begin position="284"/>
        <end position="301"/>
    </location>
</feature>
<comment type="caution">
    <text evidence="4">The sequence shown here is derived from an EMBL/GenBank/DDBJ whole genome shotgun (WGS) entry which is preliminary data.</text>
</comment>
<evidence type="ECO:0000256" key="2">
    <source>
        <dbReference type="SAM" id="Phobius"/>
    </source>
</evidence>
<dbReference type="Proteomes" id="UP001205601">
    <property type="component" value="Unassembled WGS sequence"/>
</dbReference>
<feature type="compositionally biased region" description="Acidic residues" evidence="1">
    <location>
        <begin position="163"/>
        <end position="173"/>
    </location>
</feature>
<name>A0ABT2NPY7_9RHOB</name>
<sequence length="372" mass="39279">MAFPPRCPSVCRPLAANAWIATSCLLQQGKYKGQNGFDIRGSGRKSGDYMRLICPNCGAQYEVDDSVIPDSGRDVQCSDCGTAWFQKSAAATAAETEARRIAVVAAASKGTAMEWAETSRLAGDTEEATPAPPPEESASAGPAEIEAEVVAEAEPTPPVAPEVPEEVAPELEPEPQVVFKRRAIDETTLNVLREEAEREAKARREEQGGALQRPAVSEPEASGERSLQARAMPDAAAVAQPAPAAVATPAPAPAPAAAPAEDDRHSRKELLPDIEQIKSTLRSTSDRDGDAASRDAPEYQRRQRASFRTGFVMAIVMIAALFALYAMAPEIVSAMPGTEGLMAAYVGTVDGLRLWLQNVTLAAAEAMGGPGL</sequence>
<dbReference type="PROSITE" id="PS51257">
    <property type="entry name" value="PROKAR_LIPOPROTEIN"/>
    <property type="match status" value="1"/>
</dbReference>
<feature type="compositionally biased region" description="Basic and acidic residues" evidence="1">
    <location>
        <begin position="261"/>
        <end position="271"/>
    </location>
</feature>
<feature type="region of interest" description="Disordered" evidence="1">
    <location>
        <begin position="116"/>
        <end position="174"/>
    </location>
</feature>
<evidence type="ECO:0000256" key="1">
    <source>
        <dbReference type="SAM" id="MobiDB-lite"/>
    </source>
</evidence>